<dbReference type="InterPro" id="IPR046151">
    <property type="entry name" value="DUF6153"/>
</dbReference>
<reference evidence="2" key="1">
    <citation type="journal article" date="2014" name="Int. J. Syst. Evol. Microbiol.">
        <title>Complete genome sequence of Corynebacterium casei LMG S-19264T (=DSM 44701T), isolated from a smear-ripened cheese.</title>
        <authorList>
            <consortium name="US DOE Joint Genome Institute (JGI-PGF)"/>
            <person name="Walter F."/>
            <person name="Albersmeier A."/>
            <person name="Kalinowski J."/>
            <person name="Ruckert C."/>
        </authorList>
    </citation>
    <scope>NUCLEOTIDE SEQUENCE</scope>
    <source>
        <strain evidence="2">CGMCC 4.7272</strain>
    </source>
</reference>
<dbReference type="EMBL" id="BMMU01000028">
    <property type="protein sequence ID" value="GGJ58166.1"/>
    <property type="molecule type" value="Genomic_DNA"/>
</dbReference>
<name>A0A917P2Z9_9ACTN</name>
<feature type="region of interest" description="Disordered" evidence="1">
    <location>
        <begin position="47"/>
        <end position="94"/>
    </location>
</feature>
<organism evidence="2 3">
    <name type="scientific">Streptomyces lacrimifluminis</name>
    <dbReference type="NCBI Taxonomy" id="1500077"/>
    <lineage>
        <taxon>Bacteria</taxon>
        <taxon>Bacillati</taxon>
        <taxon>Actinomycetota</taxon>
        <taxon>Actinomycetes</taxon>
        <taxon>Kitasatosporales</taxon>
        <taxon>Streptomycetaceae</taxon>
        <taxon>Streptomyces</taxon>
    </lineage>
</organism>
<dbReference type="RefSeq" id="WP_345638568.1">
    <property type="nucleotide sequence ID" value="NZ_BAABER010000029.1"/>
</dbReference>
<dbReference type="Pfam" id="PF19650">
    <property type="entry name" value="DUF6153"/>
    <property type="match status" value="1"/>
</dbReference>
<accession>A0A917P2Z9</accession>
<feature type="region of interest" description="Disordered" evidence="1">
    <location>
        <begin position="118"/>
        <end position="137"/>
    </location>
</feature>
<protein>
    <submittedName>
        <fullName evidence="2">Uncharacterized protein</fullName>
    </submittedName>
</protein>
<dbReference type="AlphaFoldDB" id="A0A917P2Z9"/>
<dbReference type="Proteomes" id="UP000625682">
    <property type="component" value="Unassembled WGS sequence"/>
</dbReference>
<sequence length="146" mass="15006">MTRVTARAQRQQRTHPPSWWTRAFVVLGLLAGVLAMHGLTPGAMSGGMTDSAHHGHRAQASQAMSMRAGSADESVCHGSGSHGGHTKHADSTCASGAVPAGHTFPVLAPDPAGASVLAARADRSPPRSPEGARAPPSLAELQLLRI</sequence>
<comment type="caution">
    <text evidence="2">The sequence shown here is derived from an EMBL/GenBank/DDBJ whole genome shotgun (WGS) entry which is preliminary data.</text>
</comment>
<gene>
    <name evidence="2" type="ORF">GCM10012282_64410</name>
</gene>
<proteinExistence type="predicted"/>
<evidence type="ECO:0000256" key="1">
    <source>
        <dbReference type="SAM" id="MobiDB-lite"/>
    </source>
</evidence>
<keyword evidence="3" id="KW-1185">Reference proteome</keyword>
<evidence type="ECO:0000313" key="2">
    <source>
        <dbReference type="EMBL" id="GGJ58166.1"/>
    </source>
</evidence>
<evidence type="ECO:0000313" key="3">
    <source>
        <dbReference type="Proteomes" id="UP000625682"/>
    </source>
</evidence>
<reference evidence="2" key="2">
    <citation type="submission" date="2020-09" db="EMBL/GenBank/DDBJ databases">
        <authorList>
            <person name="Sun Q."/>
            <person name="Zhou Y."/>
        </authorList>
    </citation>
    <scope>NUCLEOTIDE SEQUENCE</scope>
    <source>
        <strain evidence="2">CGMCC 4.7272</strain>
    </source>
</reference>